<evidence type="ECO:0000313" key="2">
    <source>
        <dbReference type="EMBL" id="MFA9189973.1"/>
    </source>
</evidence>
<dbReference type="GO" id="GO:0016757">
    <property type="term" value="F:glycosyltransferase activity"/>
    <property type="evidence" value="ECO:0007669"/>
    <property type="project" value="UniProtKB-KW"/>
</dbReference>
<comment type="caution">
    <text evidence="2">The sequence shown here is derived from an EMBL/GenBank/DDBJ whole genome shotgun (WGS) entry which is preliminary data.</text>
</comment>
<keyword evidence="3" id="KW-1185">Reference proteome</keyword>
<keyword evidence="2" id="KW-0328">Glycosyltransferase</keyword>
<dbReference type="PANTHER" id="PTHR43685:SF2">
    <property type="entry name" value="GLYCOSYLTRANSFERASE 2-LIKE DOMAIN-CONTAINING PROTEIN"/>
    <property type="match status" value="1"/>
</dbReference>
<keyword evidence="2" id="KW-0808">Transferase</keyword>
<proteinExistence type="predicted"/>
<protein>
    <submittedName>
        <fullName evidence="2">Glycosyltransferase family 2 protein</fullName>
        <ecNumber evidence="2">2.4.-.-</ecNumber>
    </submittedName>
</protein>
<reference evidence="2 3" key="1">
    <citation type="submission" date="2024-04" db="EMBL/GenBank/DDBJ databases">
        <title>New Clade of Flavobacterium.</title>
        <authorList>
            <person name="Matos L."/>
            <person name="Proenca D.N."/>
            <person name="Fransisco R.M."/>
            <person name="Chung A.P."/>
            <person name="Maccario L."/>
            <person name="Sorensen S.J."/>
            <person name="Morais P.V."/>
        </authorList>
    </citation>
    <scope>NUCLEOTIDE SEQUENCE [LARGE SCALE GENOMIC DNA]</scope>
    <source>
        <strain evidence="2 3">FZUC8N2.13</strain>
    </source>
</reference>
<evidence type="ECO:0000259" key="1">
    <source>
        <dbReference type="Pfam" id="PF00535"/>
    </source>
</evidence>
<dbReference type="InterPro" id="IPR001173">
    <property type="entry name" value="Glyco_trans_2-like"/>
</dbReference>
<feature type="domain" description="Glycosyltransferase 2-like" evidence="1">
    <location>
        <begin position="6"/>
        <end position="159"/>
    </location>
</feature>
<dbReference type="Proteomes" id="UP001574169">
    <property type="component" value="Unassembled WGS sequence"/>
</dbReference>
<name>A0ABV4T776_9FLAO</name>
<sequence length="276" mass="32503">MNPIISIIIPCYNSEATLNKTFNSVIEQEFQNWEALIINDGSTDDTEKIALEWVNKDNRFKYFSKQNEGLGKTRNFGINKATGTYILPLDSDNLIERDFIQDAINVFENNPEIGVVHGHAEYFGEQTGIWKVDDYQLEKILVHNYIDACAIYKKELWKKVGGYDQNMPHQGHEDWDFWIALGIHGVKFYHLKKITFKYYVSSSSMIRSFSENMLMSNQEYIVKKYNLEYHLQYCKAILLIQKNEEYFRKKLKSKKIVINLFTNMFLGFVFFKDDVI</sequence>
<dbReference type="InterPro" id="IPR050834">
    <property type="entry name" value="Glycosyltransf_2"/>
</dbReference>
<gene>
    <name evidence="2" type="ORF">AAGV28_01200</name>
</gene>
<dbReference type="SUPFAM" id="SSF53448">
    <property type="entry name" value="Nucleotide-diphospho-sugar transferases"/>
    <property type="match status" value="1"/>
</dbReference>
<dbReference type="Gene3D" id="3.90.550.10">
    <property type="entry name" value="Spore Coat Polysaccharide Biosynthesis Protein SpsA, Chain A"/>
    <property type="match status" value="1"/>
</dbReference>
<dbReference type="EMBL" id="JBCFQL010000001">
    <property type="protein sequence ID" value="MFA9189973.1"/>
    <property type="molecule type" value="Genomic_DNA"/>
</dbReference>
<organism evidence="2 3">
    <name type="scientific">Flavobacterium zubiriense</name>
    <dbReference type="NCBI Taxonomy" id="3138075"/>
    <lineage>
        <taxon>Bacteria</taxon>
        <taxon>Pseudomonadati</taxon>
        <taxon>Bacteroidota</taxon>
        <taxon>Flavobacteriia</taxon>
        <taxon>Flavobacteriales</taxon>
        <taxon>Flavobacteriaceae</taxon>
        <taxon>Flavobacterium</taxon>
    </lineage>
</organism>
<evidence type="ECO:0000313" key="3">
    <source>
        <dbReference type="Proteomes" id="UP001574169"/>
    </source>
</evidence>
<dbReference type="CDD" id="cd00761">
    <property type="entry name" value="Glyco_tranf_GTA_type"/>
    <property type="match status" value="1"/>
</dbReference>
<accession>A0ABV4T776</accession>
<dbReference type="PANTHER" id="PTHR43685">
    <property type="entry name" value="GLYCOSYLTRANSFERASE"/>
    <property type="match status" value="1"/>
</dbReference>
<dbReference type="EC" id="2.4.-.-" evidence="2"/>
<dbReference type="InterPro" id="IPR029044">
    <property type="entry name" value="Nucleotide-diphossugar_trans"/>
</dbReference>
<dbReference type="RefSeq" id="WP_373405002.1">
    <property type="nucleotide sequence ID" value="NZ_JBCFQL010000001.1"/>
</dbReference>
<dbReference type="Pfam" id="PF00535">
    <property type="entry name" value="Glycos_transf_2"/>
    <property type="match status" value="1"/>
</dbReference>